<evidence type="ECO:0000313" key="2">
    <source>
        <dbReference type="EMBL" id="AXY75781.1"/>
    </source>
</evidence>
<dbReference type="Proteomes" id="UP000263900">
    <property type="component" value="Chromosome"/>
</dbReference>
<sequence length="153" mass="17907">MKKKILLFLLFVIIGIQFIRPDRNESVGIVTTNDITQQYRIPADISNILKRSCNDCHSNNTHYPWYTNIQPVGWWMQEHVEDGKRDLNFSEFGTYKPKDQDHAMKEIVEVIEKNEMPLNSYLWMHGEAKLSEEDKAALIDWAKKLRAEIAAVK</sequence>
<evidence type="ECO:0000313" key="3">
    <source>
        <dbReference type="Proteomes" id="UP000263900"/>
    </source>
</evidence>
<dbReference type="AlphaFoldDB" id="A0A3B7MZS6"/>
<reference evidence="2 3" key="1">
    <citation type="submission" date="2018-09" db="EMBL/GenBank/DDBJ databases">
        <title>Genome sequencing of strain 6GH32-13.</title>
        <authorList>
            <person name="Weon H.-Y."/>
            <person name="Heo J."/>
            <person name="Kwon S.-W."/>
        </authorList>
    </citation>
    <scope>NUCLEOTIDE SEQUENCE [LARGE SCALE GENOMIC DNA]</scope>
    <source>
        <strain evidence="2 3">5GH32-13</strain>
    </source>
</reference>
<dbReference type="InterPro" id="IPR025992">
    <property type="entry name" value="Haem-bd"/>
</dbReference>
<feature type="domain" description="Haem-binding" evidence="1">
    <location>
        <begin position="10"/>
        <end position="146"/>
    </location>
</feature>
<organism evidence="2 3">
    <name type="scientific">Paraflavitalea soli</name>
    <dbReference type="NCBI Taxonomy" id="2315862"/>
    <lineage>
        <taxon>Bacteria</taxon>
        <taxon>Pseudomonadati</taxon>
        <taxon>Bacteroidota</taxon>
        <taxon>Chitinophagia</taxon>
        <taxon>Chitinophagales</taxon>
        <taxon>Chitinophagaceae</taxon>
        <taxon>Paraflavitalea</taxon>
    </lineage>
</organism>
<dbReference type="OrthoDB" id="196738at2"/>
<dbReference type="EMBL" id="CP032157">
    <property type="protein sequence ID" value="AXY75781.1"/>
    <property type="molecule type" value="Genomic_DNA"/>
</dbReference>
<dbReference type="Pfam" id="PF14376">
    <property type="entry name" value="Haem_bd"/>
    <property type="match status" value="1"/>
</dbReference>
<dbReference type="RefSeq" id="WP_119051662.1">
    <property type="nucleotide sequence ID" value="NZ_CP032157.1"/>
</dbReference>
<proteinExistence type="predicted"/>
<keyword evidence="3" id="KW-1185">Reference proteome</keyword>
<dbReference type="KEGG" id="pseg:D3H65_18120"/>
<name>A0A3B7MZS6_9BACT</name>
<dbReference type="SMART" id="SM01235">
    <property type="entry name" value="Haem_bd"/>
    <property type="match status" value="1"/>
</dbReference>
<accession>A0A3B7MZS6</accession>
<evidence type="ECO:0000259" key="1">
    <source>
        <dbReference type="SMART" id="SM01235"/>
    </source>
</evidence>
<protein>
    <submittedName>
        <fullName evidence="2">Cytochrome C</fullName>
    </submittedName>
</protein>
<gene>
    <name evidence="2" type="ORF">D3H65_18120</name>
</gene>